<dbReference type="Gene3D" id="3.30.450.40">
    <property type="match status" value="1"/>
</dbReference>
<evidence type="ECO:0000256" key="1">
    <source>
        <dbReference type="ARBA" id="ARBA00022801"/>
    </source>
</evidence>
<evidence type="ECO:0000313" key="4">
    <source>
        <dbReference type="Proteomes" id="UP000215483"/>
    </source>
</evidence>
<dbReference type="SUPFAM" id="SSF55874">
    <property type="entry name" value="ATPase domain of HSP90 chaperone/DNA topoisomerase II/histidine kinase"/>
    <property type="match status" value="1"/>
</dbReference>
<dbReference type="InterPro" id="IPR029016">
    <property type="entry name" value="GAF-like_dom_sf"/>
</dbReference>
<protein>
    <submittedName>
        <fullName evidence="3">PAS sensor protein</fullName>
    </submittedName>
</protein>
<dbReference type="SMART" id="SM00331">
    <property type="entry name" value="PP2C_SIG"/>
    <property type="match status" value="1"/>
</dbReference>
<keyword evidence="4" id="KW-1185">Reference proteome</keyword>
<dbReference type="FunFam" id="3.30.450.40:FF:000035">
    <property type="entry name" value="PAS sensor protein"/>
    <property type="match status" value="1"/>
</dbReference>
<dbReference type="NCBIfam" id="TIGR00229">
    <property type="entry name" value="sensory_box"/>
    <property type="match status" value="1"/>
</dbReference>
<dbReference type="CDD" id="cd00130">
    <property type="entry name" value="PAS"/>
    <property type="match status" value="1"/>
</dbReference>
<dbReference type="Pfam" id="PF13426">
    <property type="entry name" value="PAS_9"/>
    <property type="match status" value="1"/>
</dbReference>
<dbReference type="Pfam" id="PF13581">
    <property type="entry name" value="HATPase_c_2"/>
    <property type="match status" value="1"/>
</dbReference>
<dbReference type="EMBL" id="MCGQ01000046">
    <property type="protein sequence ID" value="OXY89310.1"/>
    <property type="molecule type" value="Genomic_DNA"/>
</dbReference>
<organism evidence="3 4">
    <name type="scientific">Streptomyces diastatochromogenes</name>
    <dbReference type="NCBI Taxonomy" id="42236"/>
    <lineage>
        <taxon>Bacteria</taxon>
        <taxon>Bacillati</taxon>
        <taxon>Actinomycetota</taxon>
        <taxon>Actinomycetes</taxon>
        <taxon>Kitasatosporales</taxon>
        <taxon>Streptomycetaceae</taxon>
        <taxon>Streptomyces</taxon>
    </lineage>
</organism>
<dbReference type="SUPFAM" id="SSF81606">
    <property type="entry name" value="PP2C-like"/>
    <property type="match status" value="1"/>
</dbReference>
<dbReference type="FunFam" id="3.60.40.10:FF:000031">
    <property type="entry name" value="PAS sensor protein"/>
    <property type="match status" value="1"/>
</dbReference>
<dbReference type="InterPro" id="IPR003594">
    <property type="entry name" value="HATPase_dom"/>
</dbReference>
<comment type="caution">
    <text evidence="3">The sequence shown here is derived from an EMBL/GenBank/DDBJ whole genome shotgun (WGS) entry which is preliminary data.</text>
</comment>
<dbReference type="OrthoDB" id="118142at2"/>
<dbReference type="FunFam" id="3.30.565.10:FF:000028">
    <property type="entry name" value="PAS sensor protein"/>
    <property type="match status" value="1"/>
</dbReference>
<dbReference type="Proteomes" id="UP000215483">
    <property type="component" value="Unassembled WGS sequence"/>
</dbReference>
<dbReference type="SUPFAM" id="SSF55781">
    <property type="entry name" value="GAF domain-like"/>
    <property type="match status" value="1"/>
</dbReference>
<dbReference type="AlphaFoldDB" id="A0A233S0Z2"/>
<dbReference type="Gene3D" id="3.30.565.10">
    <property type="entry name" value="Histidine kinase-like ATPase, C-terminal domain"/>
    <property type="match status" value="1"/>
</dbReference>
<dbReference type="InterPro" id="IPR036457">
    <property type="entry name" value="PPM-type-like_dom_sf"/>
</dbReference>
<dbReference type="SUPFAM" id="SSF55785">
    <property type="entry name" value="PYP-like sensor domain (PAS domain)"/>
    <property type="match status" value="2"/>
</dbReference>
<dbReference type="InterPro" id="IPR001932">
    <property type="entry name" value="PPM-type_phosphatase-like_dom"/>
</dbReference>
<reference evidence="3 4" key="1">
    <citation type="submission" date="2016-07" db="EMBL/GenBank/DDBJ databases">
        <title>Draft genome of Streptomyces diastatochromogenes.</title>
        <authorList>
            <person name="Podduturi R."/>
            <person name="Lukassen M.B."/>
            <person name="Clausen N."/>
            <person name="Nielsen J.L."/>
            <person name="Jorgensen N.O."/>
        </authorList>
    </citation>
    <scope>NUCLEOTIDE SEQUENCE [LARGE SCALE GENOMIC DNA]</scope>
    <source>
        <strain evidence="3 4">DSM 40608</strain>
    </source>
</reference>
<feature type="domain" description="PAS" evidence="2">
    <location>
        <begin position="1"/>
        <end position="28"/>
    </location>
</feature>
<dbReference type="InterPro" id="IPR013656">
    <property type="entry name" value="PAS_4"/>
</dbReference>
<dbReference type="InterPro" id="IPR003018">
    <property type="entry name" value="GAF"/>
</dbReference>
<dbReference type="Pfam" id="PF07228">
    <property type="entry name" value="SpoIIE"/>
    <property type="match status" value="1"/>
</dbReference>
<dbReference type="Gene3D" id="3.60.40.10">
    <property type="entry name" value="PPM-type phosphatase domain"/>
    <property type="match status" value="1"/>
</dbReference>
<name>A0A233S0Z2_STRDA</name>
<dbReference type="PANTHER" id="PTHR43156:SF2">
    <property type="entry name" value="STAGE II SPORULATION PROTEIN E"/>
    <property type="match status" value="1"/>
</dbReference>
<sequence>MDADGVITAWSAGAQRLLGYVAAEVIGQDARFLLGESLSKAARRRFAEHEAWTQVVTVRHRDGRRLPVRLHAHPLLDAAGTAQWFFTATAPVSPGDAGLTGGSGPDASEIKRWALEQLPLTLALFDRQGACFAVNAAVTVAMGKPAEELLGVRIGHSGPGEPMPGLEGIAEAAERVWERGETVRLEAHLRTPGEARPHAWLLTLYPVKDPYGRVCALSQAAADITEQFRARQRLAVLNEAGMRIGTTLDLARTADELAQVGSEHFADFVAVDLLESALLGSGVYPDTDTAGTSLRPALRRAAQRSVLPGCPEAVVPMGGTHSYHEDSPPGRALATGRAARHDVDEATAAAWAAGSPERAERIRDHKIHSLMSVPLRARGVPLGIAVFYRHRTPDPFDDQDLRLAEDLAARAAVHIDNARRYAREREIALALQSSLLPGRALRHPAVEVASRYLPADAEAGIGGDWFDVIPLSGARVALVVGDVAGRGIQASATMGRLCTAVRTLADVDLAPDELLTQLDDLVLRLDREKTASDTRPAPGEDVGEVGATCLYAVYDPVTRLCSIARAGHPEPMVVAPDGSVEVLDVPVGPPLGVGGLPFEVADFEVPEGSVLAFYTDGLLGNGHDLAENGSTRLREVLASHRLPLEETCDKVTQALLPGHRNDDAALLLARTHALGADHVATWELSTDPATVAHVRELVGTALNSWHLDELAFAVELIVSELVTNAIRYAHPPCHLRLIRGDDGLICEVSDASSAAPHLRRARTFDEGGRGLFIVAQLARRWGSRHTGTGKTIWAEVAYAECDFY</sequence>
<evidence type="ECO:0000313" key="3">
    <source>
        <dbReference type="EMBL" id="OXY89310.1"/>
    </source>
</evidence>
<keyword evidence="1" id="KW-0378">Hydrolase</keyword>
<proteinExistence type="predicted"/>
<dbReference type="Pfam" id="PF01590">
    <property type="entry name" value="GAF"/>
    <property type="match status" value="1"/>
</dbReference>
<dbReference type="CDD" id="cd16936">
    <property type="entry name" value="HATPase_RsbW-like"/>
    <property type="match status" value="1"/>
</dbReference>
<dbReference type="GO" id="GO:0016791">
    <property type="term" value="F:phosphatase activity"/>
    <property type="evidence" value="ECO:0007669"/>
    <property type="project" value="TreeGrafter"/>
</dbReference>
<dbReference type="Pfam" id="PF08448">
    <property type="entry name" value="PAS_4"/>
    <property type="match status" value="1"/>
</dbReference>
<dbReference type="PROSITE" id="PS50112">
    <property type="entry name" value="PAS"/>
    <property type="match status" value="1"/>
</dbReference>
<gene>
    <name evidence="3" type="ORF">BEK98_38420</name>
</gene>
<dbReference type="InterPro" id="IPR036890">
    <property type="entry name" value="HATPase_C_sf"/>
</dbReference>
<dbReference type="PANTHER" id="PTHR43156">
    <property type="entry name" value="STAGE II SPORULATION PROTEIN E-RELATED"/>
    <property type="match status" value="1"/>
</dbReference>
<dbReference type="InterPro" id="IPR052016">
    <property type="entry name" value="Bact_Sigma-Reg"/>
</dbReference>
<dbReference type="Gene3D" id="3.30.450.20">
    <property type="entry name" value="PAS domain"/>
    <property type="match status" value="2"/>
</dbReference>
<dbReference type="SMART" id="SM00065">
    <property type="entry name" value="GAF"/>
    <property type="match status" value="1"/>
</dbReference>
<dbReference type="InterPro" id="IPR000014">
    <property type="entry name" value="PAS"/>
</dbReference>
<accession>A0A233S0Z2</accession>
<dbReference type="InterPro" id="IPR035965">
    <property type="entry name" value="PAS-like_dom_sf"/>
</dbReference>
<evidence type="ECO:0000259" key="2">
    <source>
        <dbReference type="PROSITE" id="PS50112"/>
    </source>
</evidence>